<dbReference type="PROSITE" id="PS51105">
    <property type="entry name" value="PTS_EIIC_TYPE_3"/>
    <property type="match status" value="1"/>
</dbReference>
<evidence type="ECO:0000256" key="2">
    <source>
        <dbReference type="ARBA" id="ARBA00022448"/>
    </source>
</evidence>
<evidence type="ECO:0000256" key="8">
    <source>
        <dbReference type="PIRNR" id="PIRNR006351"/>
    </source>
</evidence>
<dbReference type="PANTHER" id="PTHR33989">
    <property type="match status" value="1"/>
</dbReference>
<name>A0A379AD81_ENTAG</name>
<evidence type="ECO:0000256" key="4">
    <source>
        <dbReference type="ARBA" id="ARBA00022597"/>
    </source>
</evidence>
<protein>
    <recommendedName>
        <fullName evidence="8">Permease IIC component</fullName>
    </recommendedName>
</protein>
<comment type="function">
    <text evidence="8">The phosphoenolpyruvate-dependent sugar phosphotransferase system (PTS), a major carbohydrate active -transport system, catalyzes the phosphorylation of incoming sugar substrates concomitant with their translocation across the cell membrane.</text>
</comment>
<evidence type="ECO:0000313" key="9">
    <source>
        <dbReference type="EMBL" id="SUB15220.1"/>
    </source>
</evidence>
<comment type="subcellular location">
    <subcellularLocation>
        <location evidence="1">Cell membrane</location>
        <topology evidence="1">Multi-pass membrane protein</topology>
    </subcellularLocation>
</comment>
<dbReference type="Proteomes" id="UP000254640">
    <property type="component" value="Unassembled WGS sequence"/>
</dbReference>
<dbReference type="InterPro" id="IPR004501">
    <property type="entry name" value="PTS_EIIC_3"/>
</dbReference>
<evidence type="ECO:0000256" key="1">
    <source>
        <dbReference type="ARBA" id="ARBA00004651"/>
    </source>
</evidence>
<gene>
    <name evidence="9" type="primary">gmuC</name>
    <name evidence="9" type="ORF">NCTC9381_01087</name>
</gene>
<dbReference type="InterPro" id="IPR051088">
    <property type="entry name" value="PTS_Sugar-EIIC/EIIB"/>
</dbReference>
<keyword evidence="5" id="KW-0812">Transmembrane</keyword>
<dbReference type="PIRSF" id="PIRSF006351">
    <property type="entry name" value="PTS_EIIC-Cellobiose"/>
    <property type="match status" value="1"/>
</dbReference>
<evidence type="ECO:0000256" key="3">
    <source>
        <dbReference type="ARBA" id="ARBA00022475"/>
    </source>
</evidence>
<dbReference type="GO" id="GO:1901264">
    <property type="term" value="P:carbohydrate derivative transport"/>
    <property type="evidence" value="ECO:0007669"/>
    <property type="project" value="TreeGrafter"/>
</dbReference>
<dbReference type="PANTHER" id="PTHR33989:SF4">
    <property type="entry name" value="PTS SYSTEM N,N'-DIACETYLCHITOBIOSE-SPECIFIC EIIC COMPONENT"/>
    <property type="match status" value="1"/>
</dbReference>
<keyword evidence="10" id="KW-1185">Reference proteome</keyword>
<dbReference type="AlphaFoldDB" id="A0A379AD81"/>
<dbReference type="GO" id="GO:0009401">
    <property type="term" value="P:phosphoenolpyruvate-dependent sugar phosphotransferase system"/>
    <property type="evidence" value="ECO:0007669"/>
    <property type="project" value="InterPro"/>
</dbReference>
<evidence type="ECO:0000313" key="10">
    <source>
        <dbReference type="Proteomes" id="UP000254640"/>
    </source>
</evidence>
<dbReference type="GO" id="GO:0005886">
    <property type="term" value="C:plasma membrane"/>
    <property type="evidence" value="ECO:0007669"/>
    <property type="project" value="UniProtKB-SubCell"/>
</dbReference>
<dbReference type="NCBIfam" id="TIGR00410">
    <property type="entry name" value="lacE"/>
    <property type="match status" value="1"/>
</dbReference>
<keyword evidence="4 8" id="KW-0762">Sugar transport</keyword>
<dbReference type="EMBL" id="UGSO01000001">
    <property type="protein sequence ID" value="SUB15220.1"/>
    <property type="molecule type" value="Genomic_DNA"/>
</dbReference>
<keyword evidence="3 8" id="KW-1003">Cell membrane</keyword>
<evidence type="ECO:0000256" key="5">
    <source>
        <dbReference type="ARBA" id="ARBA00022692"/>
    </source>
</evidence>
<evidence type="ECO:0000256" key="6">
    <source>
        <dbReference type="ARBA" id="ARBA00022989"/>
    </source>
</evidence>
<keyword evidence="6" id="KW-1133">Transmembrane helix</keyword>
<reference evidence="9 10" key="1">
    <citation type="submission" date="2018-06" db="EMBL/GenBank/DDBJ databases">
        <authorList>
            <consortium name="Pathogen Informatics"/>
            <person name="Doyle S."/>
        </authorList>
    </citation>
    <scope>NUCLEOTIDE SEQUENCE [LARGE SCALE GENOMIC DNA]</scope>
    <source>
        <strain evidence="9 10">NCTC9381</strain>
    </source>
</reference>
<evidence type="ECO:0000256" key="7">
    <source>
        <dbReference type="ARBA" id="ARBA00023136"/>
    </source>
</evidence>
<dbReference type="InterPro" id="IPR004796">
    <property type="entry name" value="PTS_IIC_cello"/>
</dbReference>
<sequence>MSLQDRLIDSLGSFATRFNSYRYIMAIKASFITLMPVIIVGAFSVLISNMVLDSKNGLASFAALAFLADLKPITSSINYATLSFLNIGAVFLIGIELGRINGIKTLFPGLLAIICFVSVTPTTLQMMVDGQMHLVTDVLAKQFSDTKSLFLGMFIAILSVEIYCRLEQVERLKIKMPDTVPPNVAASFSALIPSIITVTLIATFGFIFHRVTGMYLYDAVYQVVQQPLESVVQSLWGILILMFVAQLFWVIGIHGNQMVKPIREPLLLGAIMVNMTAFEQGKEAPNIITMPFWDVYMSIGGSGLTIGLLTAVMLATRRKEMREIAKLSFGPGIFNINEPVIFGMPIMLNPILAIPFIITPLVTGSIGYFATVMGFAGKAVVMVPWTTPPIINAWLSTAGSMGAVVTQIVCILVSVLIYLPFVKVAARRADAAEAAEAKSLQPELNPNRTEVL</sequence>
<organism evidence="9 10">
    <name type="scientific">Enterobacter agglomerans</name>
    <name type="common">Erwinia herbicola</name>
    <name type="synonym">Pantoea agglomerans</name>
    <dbReference type="NCBI Taxonomy" id="549"/>
    <lineage>
        <taxon>Bacteria</taxon>
        <taxon>Pseudomonadati</taxon>
        <taxon>Pseudomonadota</taxon>
        <taxon>Gammaproteobacteria</taxon>
        <taxon>Enterobacterales</taxon>
        <taxon>Erwiniaceae</taxon>
        <taxon>Pantoea</taxon>
        <taxon>Pantoea agglomerans group</taxon>
    </lineage>
</organism>
<dbReference type="GO" id="GO:0008982">
    <property type="term" value="F:protein-N(PI)-phosphohistidine-sugar phosphotransferase activity"/>
    <property type="evidence" value="ECO:0007669"/>
    <property type="project" value="UniProtKB-UniRule"/>
</dbReference>
<accession>A0A379AD81</accession>
<dbReference type="RefSeq" id="WP_010248669.1">
    <property type="nucleotide sequence ID" value="NZ_ADWZ01000004.1"/>
</dbReference>
<dbReference type="STRING" id="549.BEE12_03120"/>
<dbReference type="Pfam" id="PF02378">
    <property type="entry name" value="PTS_EIIC"/>
    <property type="match status" value="1"/>
</dbReference>
<dbReference type="GeneID" id="66824775"/>
<dbReference type="InterPro" id="IPR003352">
    <property type="entry name" value="PTS_EIIC"/>
</dbReference>
<keyword evidence="2 8" id="KW-0813">Transport</keyword>
<keyword evidence="7 8" id="KW-0472">Membrane</keyword>
<proteinExistence type="predicted"/>
<dbReference type="OrthoDB" id="5843984at2"/>